<accession>A0A7D9H4L7</accession>
<dbReference type="AlphaFoldDB" id="A0A7D9H4L7"/>
<protein>
    <submittedName>
        <fullName evidence="2">Uncharacterized protein</fullName>
    </submittedName>
</protein>
<keyword evidence="1" id="KW-0472">Membrane</keyword>
<sequence>MPIEELTFVYTVIEAQDRLYEFWLTGTFAVIIAAHFTAGRMTKQLFALLTITYISFAVATMLRFLATDARLKDAIELIREIDPGAVNTFGALARASIPISFLVGTIGTIFYLASSYLKIRKPVVNE</sequence>
<evidence type="ECO:0000313" key="2">
    <source>
        <dbReference type="EMBL" id="VUX56390.1"/>
    </source>
</evidence>
<dbReference type="EMBL" id="LR633967">
    <property type="protein sequence ID" value="VUX56390.1"/>
    <property type="molecule type" value="Genomic_DNA"/>
</dbReference>
<keyword evidence="1" id="KW-0812">Transmembrane</keyword>
<name>A0A7D9H4L7_9GAMM</name>
<feature type="transmembrane region" description="Helical" evidence="1">
    <location>
        <begin position="20"/>
        <end position="38"/>
    </location>
</feature>
<proteinExistence type="predicted"/>
<feature type="transmembrane region" description="Helical" evidence="1">
    <location>
        <begin position="45"/>
        <end position="66"/>
    </location>
</feature>
<organism evidence="2">
    <name type="scientific">uncultured Woeseiaceae bacterium</name>
    <dbReference type="NCBI Taxonomy" id="1983305"/>
    <lineage>
        <taxon>Bacteria</taxon>
        <taxon>Pseudomonadati</taxon>
        <taxon>Pseudomonadota</taxon>
        <taxon>Gammaproteobacteria</taxon>
        <taxon>Woeseiales</taxon>
        <taxon>Woeseiaceae</taxon>
        <taxon>environmental samples</taxon>
    </lineage>
</organism>
<keyword evidence="1" id="KW-1133">Transmembrane helix</keyword>
<feature type="transmembrane region" description="Helical" evidence="1">
    <location>
        <begin position="91"/>
        <end position="113"/>
    </location>
</feature>
<reference evidence="2" key="1">
    <citation type="submission" date="2019-07" db="EMBL/GenBank/DDBJ databases">
        <authorList>
            <person name="Weber M."/>
            <person name="Kostadinov I."/>
            <person name="Kostadinov D I."/>
        </authorList>
    </citation>
    <scope>NUCLEOTIDE SEQUENCE</scope>
    <source>
        <strain evidence="2">Gfbio:sag-sample-m06:053724c1-46a9-4a36-b237-ea2bf867836b</strain>
    </source>
</reference>
<gene>
    <name evidence="2" type="ORF">JTBM06_V1_780001</name>
</gene>
<evidence type="ECO:0000256" key="1">
    <source>
        <dbReference type="SAM" id="Phobius"/>
    </source>
</evidence>